<proteinExistence type="predicted"/>
<name>A0A8S5VIK4_9CAUD</name>
<organism evidence="1">
    <name type="scientific">Podoviridae sp. ct9H612</name>
    <dbReference type="NCBI Taxonomy" id="2825226"/>
    <lineage>
        <taxon>Viruses</taxon>
        <taxon>Duplodnaviria</taxon>
        <taxon>Heunggongvirae</taxon>
        <taxon>Uroviricota</taxon>
        <taxon>Caudoviricetes</taxon>
    </lineage>
</organism>
<dbReference type="EMBL" id="BK016274">
    <property type="protein sequence ID" value="DAG06540.1"/>
    <property type="molecule type" value="Genomic_DNA"/>
</dbReference>
<sequence>MMATDYTPNYNLDLYASTDKPNLRDQYNAAMGKIDTQMKANADGITNANANVGTLQTQMQQVQGDVTALESTVETHGTQIAGVQKTANDALSLAQTNESDVTSLTSRVTTVEGTADKNKTDVASLDTRMGAAEGDISNLQTGKAPTNHASTANTYGQGSSTNFGHLKVVDSGTAAASTGTAASPKMVNDAVNIAPTVLNTESVSFTNMTETLSVSVILNAKANLICVSLGEIIVHTSDAIDEVKELNYKLPAQYRPTRKLRAALSVSAAAITVGMNATLGTDGTIEITFGAKEAITSGYTVGGNAMFIYGLS</sequence>
<protein>
    <submittedName>
        <fullName evidence="1">Tail needle protein</fullName>
    </submittedName>
</protein>
<accession>A0A8S5VIK4</accession>
<dbReference type="Gene3D" id="1.20.5.340">
    <property type="match status" value="2"/>
</dbReference>
<reference evidence="1" key="1">
    <citation type="journal article" date="2021" name="Proc. Natl. Acad. Sci. U.S.A.">
        <title>A Catalog of Tens of Thousands of Viruses from Human Metagenomes Reveals Hidden Associations with Chronic Diseases.</title>
        <authorList>
            <person name="Tisza M.J."/>
            <person name="Buck C.B."/>
        </authorList>
    </citation>
    <scope>NUCLEOTIDE SEQUENCE</scope>
    <source>
        <strain evidence="1">Ct9H612</strain>
    </source>
</reference>
<evidence type="ECO:0000313" key="1">
    <source>
        <dbReference type="EMBL" id="DAG06540.1"/>
    </source>
</evidence>